<dbReference type="EMBL" id="WKPR01000004">
    <property type="protein sequence ID" value="MSB18879.1"/>
    <property type="molecule type" value="Genomic_DNA"/>
</dbReference>
<dbReference type="InterPro" id="IPR011335">
    <property type="entry name" value="Restrct_endonuc-II-like"/>
</dbReference>
<dbReference type="Proteomes" id="UP000434475">
    <property type="component" value="Unassembled WGS sequence"/>
</dbReference>
<dbReference type="AlphaFoldDB" id="A0A6I2QYX9"/>
<dbReference type="Pfam" id="PF01870">
    <property type="entry name" value="Hjc"/>
    <property type="match status" value="1"/>
</dbReference>
<evidence type="ECO:0008006" key="4">
    <source>
        <dbReference type="Google" id="ProtNLM"/>
    </source>
</evidence>
<accession>A0A6I2QYX9</accession>
<proteinExistence type="predicted"/>
<dbReference type="GO" id="GO:0003676">
    <property type="term" value="F:nucleic acid binding"/>
    <property type="evidence" value="ECO:0007669"/>
    <property type="project" value="InterPro"/>
</dbReference>
<comment type="catalytic activity">
    <reaction evidence="1">
        <text>Endonucleolytic cleavage at a junction such as a reciprocal single-stranded crossover between two homologous DNA duplexes (Holliday junction).</text>
        <dbReference type="EC" id="3.1.21.10"/>
    </reaction>
</comment>
<dbReference type="Gene3D" id="3.40.1350.10">
    <property type="match status" value="1"/>
</dbReference>
<name>A0A6I2QYX9_FLAPL</name>
<dbReference type="GO" id="GO:0008821">
    <property type="term" value="F:crossover junction DNA endonuclease activity"/>
    <property type="evidence" value="ECO:0007669"/>
    <property type="project" value="UniProtKB-EC"/>
</dbReference>
<organism evidence="2 3">
    <name type="scientific">Flavonifractor plautii</name>
    <name type="common">Fusobacterium plautii</name>
    <dbReference type="NCBI Taxonomy" id="292800"/>
    <lineage>
        <taxon>Bacteria</taxon>
        <taxon>Bacillati</taxon>
        <taxon>Bacillota</taxon>
        <taxon>Clostridia</taxon>
        <taxon>Eubacteriales</taxon>
        <taxon>Oscillospiraceae</taxon>
        <taxon>Flavonifractor</taxon>
    </lineage>
</organism>
<comment type="caution">
    <text evidence="2">The sequence shown here is derived from an EMBL/GenBank/DDBJ whole genome shotgun (WGS) entry which is preliminary data.</text>
</comment>
<dbReference type="InterPro" id="IPR002732">
    <property type="entry name" value="Hjc"/>
</dbReference>
<dbReference type="InterPro" id="IPR011856">
    <property type="entry name" value="tRNA_endonuc-like_dom_sf"/>
</dbReference>
<dbReference type="SUPFAM" id="SSF52980">
    <property type="entry name" value="Restriction endonuclease-like"/>
    <property type="match status" value="1"/>
</dbReference>
<gene>
    <name evidence="2" type="ORF">GKE97_05025</name>
</gene>
<evidence type="ECO:0000313" key="2">
    <source>
        <dbReference type="EMBL" id="MSB18879.1"/>
    </source>
</evidence>
<reference evidence="2 3" key="1">
    <citation type="journal article" date="2019" name="Nat. Med.">
        <title>A library of human gut bacterial isolates paired with longitudinal multiomics data enables mechanistic microbiome research.</title>
        <authorList>
            <person name="Poyet M."/>
            <person name="Groussin M."/>
            <person name="Gibbons S.M."/>
            <person name="Avila-Pacheco J."/>
            <person name="Jiang X."/>
            <person name="Kearney S.M."/>
            <person name="Perrotta A.R."/>
            <person name="Berdy B."/>
            <person name="Zhao S."/>
            <person name="Lieberman T.D."/>
            <person name="Swanson P.K."/>
            <person name="Smith M."/>
            <person name="Roesemann S."/>
            <person name="Alexander J.E."/>
            <person name="Rich S.A."/>
            <person name="Livny J."/>
            <person name="Vlamakis H."/>
            <person name="Clish C."/>
            <person name="Bullock K."/>
            <person name="Deik A."/>
            <person name="Scott J."/>
            <person name="Pierce K.A."/>
            <person name="Xavier R.J."/>
            <person name="Alm E.J."/>
        </authorList>
    </citation>
    <scope>NUCLEOTIDE SEQUENCE [LARGE SCALE GENOMIC DNA]</scope>
    <source>
        <strain evidence="2 3">BIOML-A2</strain>
    </source>
</reference>
<protein>
    <recommendedName>
        <fullName evidence="4">Holliday junction resolvase</fullName>
    </recommendedName>
</protein>
<evidence type="ECO:0000256" key="1">
    <source>
        <dbReference type="ARBA" id="ARBA00029354"/>
    </source>
</evidence>
<sequence length="135" mass="15711">MTNMNRKTGTSFERQLCTNLAGHGFWAHQMAQNSQGQPFDVIAAKNGRTYPIDCKVCEKDIFRLERVEENQYSAMILWRQTGNGEGWFALRMTNGEVWFISLEAMERAMLTRRSLYWSEIKQFGITLEEWVSKCG</sequence>
<evidence type="ECO:0000313" key="3">
    <source>
        <dbReference type="Proteomes" id="UP000434475"/>
    </source>
</evidence>